<feature type="domain" description="CHAT" evidence="1">
    <location>
        <begin position="5"/>
        <end position="231"/>
    </location>
</feature>
<proteinExistence type="predicted"/>
<dbReference type="HOGENOM" id="CLU_068618_1_0_2"/>
<gene>
    <name evidence="2" type="ORF">MSVAZ_1716</name>
</gene>
<reference evidence="2 3" key="1">
    <citation type="submission" date="2014-07" db="EMBL/GenBank/DDBJ databases">
        <title>Methanogenic archaea and the global carbon cycle.</title>
        <authorList>
            <person name="Henriksen J.R."/>
            <person name="Luke J."/>
            <person name="Reinhart S."/>
            <person name="Benedict M.N."/>
            <person name="Youngblut N.D."/>
            <person name="Metcalf M.E."/>
            <person name="Whitaker R.J."/>
            <person name="Metcalf W.W."/>
        </authorList>
    </citation>
    <scope>NUCLEOTIDE SEQUENCE [LARGE SCALE GENOMIC DNA]</scope>
    <source>
        <strain evidence="2 3">Z-761</strain>
    </source>
</reference>
<keyword evidence="3" id="KW-1185">Reference proteome</keyword>
<dbReference type="Proteomes" id="UP000033096">
    <property type="component" value="Chromosome"/>
</dbReference>
<dbReference type="RefSeq" id="WP_048120376.1">
    <property type="nucleotide sequence ID" value="NZ_CP009520.1"/>
</dbReference>
<dbReference type="KEGG" id="mvc:MSVAZ_1716"/>
<evidence type="ECO:0000259" key="1">
    <source>
        <dbReference type="Pfam" id="PF12770"/>
    </source>
</evidence>
<dbReference type="STRING" id="1434123.MSVAZ_1716"/>
<accession>A0A0E3Q641</accession>
<name>A0A0E3Q641_9EURY</name>
<evidence type="ECO:0000313" key="3">
    <source>
        <dbReference type="Proteomes" id="UP000033096"/>
    </source>
</evidence>
<evidence type="ECO:0000313" key="2">
    <source>
        <dbReference type="EMBL" id="AKB43985.1"/>
    </source>
</evidence>
<dbReference type="EMBL" id="CP009520">
    <property type="protein sequence ID" value="AKB43985.1"/>
    <property type="molecule type" value="Genomic_DNA"/>
</dbReference>
<protein>
    <submittedName>
        <fullName evidence="2">CHAT domain protein</fullName>
    </submittedName>
</protein>
<organism evidence="2 3">
    <name type="scientific">Methanosarcina vacuolata Z-761</name>
    <dbReference type="NCBI Taxonomy" id="1434123"/>
    <lineage>
        <taxon>Archaea</taxon>
        <taxon>Methanobacteriati</taxon>
        <taxon>Methanobacteriota</taxon>
        <taxon>Stenosarchaea group</taxon>
        <taxon>Methanomicrobia</taxon>
        <taxon>Methanosarcinales</taxon>
        <taxon>Methanosarcinaceae</taxon>
        <taxon>Methanosarcina</taxon>
    </lineage>
</organism>
<dbReference type="Pfam" id="PF12770">
    <property type="entry name" value="CHAT"/>
    <property type="match status" value="1"/>
</dbReference>
<dbReference type="InterPro" id="IPR024983">
    <property type="entry name" value="CHAT_dom"/>
</dbReference>
<sequence>MKHTRLFQIPFGELKSQTGVYFLEKYTINYASSIAVIKQNMESKSLINPSINLDLLALVNPKPLLNPKLQSLDFAENNFYRISEFYNTCTVFKGNEATKERFREEASKHTVIFLVTHAEISKNSSLNPYIALARTTCDEGLFETSDIFTLNLCADLVVLLGCKTGVGKITGDGVIGLSRAFTWAGASSLIISLLDAPEEQSLQQIYEFNENWLRKGESKIQALRKVNVVFCVSKVYKHCFTEQTRIKVFHVKIYTRLLYKNIKYVV</sequence>
<dbReference type="GeneID" id="24810160"/>
<dbReference type="AlphaFoldDB" id="A0A0E3Q641"/>
<dbReference type="PATRIC" id="fig|1434123.4.peg.2081"/>